<comment type="caution">
    <text evidence="5">The sequence shown here is derived from an EMBL/GenBank/DDBJ whole genome shotgun (WGS) entry which is preliminary data.</text>
</comment>
<keyword evidence="3" id="KW-1133">Transmembrane helix</keyword>
<feature type="non-terminal residue" evidence="5">
    <location>
        <position position="1"/>
    </location>
</feature>
<feature type="transmembrane region" description="Helical" evidence="3">
    <location>
        <begin position="99"/>
        <end position="122"/>
    </location>
</feature>
<dbReference type="GO" id="GO:0017111">
    <property type="term" value="F:ribonucleoside triphosphate phosphatase activity"/>
    <property type="evidence" value="ECO:0007669"/>
    <property type="project" value="TreeGrafter"/>
</dbReference>
<dbReference type="Gene3D" id="3.30.420.40">
    <property type="match status" value="1"/>
</dbReference>
<sequence length="232" mass="24992">MDAIRLMFRVNILWAVAKLMTEGKALADALAAAASDLMAGMRRLAQMSPVDLSNLSWASVRLDLEAVEQALPEQDFFKTASPSKSPRLAHCARSHRLRAGFACAAFSAAASCVSGIVAFSTWEPAIIFQQRHRDQKQSPFAVVLDAGSTGSRVHIYCFAGGDDCAVGSEVVRKTRPGLNSCSEPTCLSSLLQPLLSEVTSRVPQHFLSTTPLAVRATAGFRLLDPVQVDFLL</sequence>
<dbReference type="EMBL" id="CAJNJA010026796">
    <property type="protein sequence ID" value="CAE7564756.1"/>
    <property type="molecule type" value="Genomic_DNA"/>
</dbReference>
<dbReference type="Pfam" id="PF01150">
    <property type="entry name" value="GDA1_CD39"/>
    <property type="match status" value="1"/>
</dbReference>
<comment type="similarity">
    <text evidence="1">Belongs to the GDA1/CD39 NTPase family.</text>
</comment>
<keyword evidence="4" id="KW-0732">Signal</keyword>
<evidence type="ECO:0000256" key="1">
    <source>
        <dbReference type="ARBA" id="ARBA00009283"/>
    </source>
</evidence>
<dbReference type="GO" id="GO:0016020">
    <property type="term" value="C:membrane"/>
    <property type="evidence" value="ECO:0007669"/>
    <property type="project" value="TreeGrafter"/>
</dbReference>
<evidence type="ECO:0000256" key="4">
    <source>
        <dbReference type="SAM" id="SignalP"/>
    </source>
</evidence>
<keyword evidence="3" id="KW-0472">Membrane</keyword>
<dbReference type="Proteomes" id="UP000601435">
    <property type="component" value="Unassembled WGS sequence"/>
</dbReference>
<reference evidence="5" key="1">
    <citation type="submission" date="2021-02" db="EMBL/GenBank/DDBJ databases">
        <authorList>
            <person name="Dougan E. K."/>
            <person name="Rhodes N."/>
            <person name="Thang M."/>
            <person name="Chan C."/>
        </authorList>
    </citation>
    <scope>NUCLEOTIDE SEQUENCE</scope>
</reference>
<keyword evidence="6" id="KW-1185">Reference proteome</keyword>
<protein>
    <submittedName>
        <fullName evidence="5">Uda-1 protein</fullName>
    </submittedName>
</protein>
<dbReference type="GO" id="GO:0009134">
    <property type="term" value="P:nucleoside diphosphate catabolic process"/>
    <property type="evidence" value="ECO:0007669"/>
    <property type="project" value="TreeGrafter"/>
</dbReference>
<dbReference type="OrthoDB" id="6372431at2759"/>
<evidence type="ECO:0000256" key="3">
    <source>
        <dbReference type="SAM" id="Phobius"/>
    </source>
</evidence>
<dbReference type="GO" id="GO:0045134">
    <property type="term" value="F:UDP phosphatase activity"/>
    <property type="evidence" value="ECO:0007669"/>
    <property type="project" value="TreeGrafter"/>
</dbReference>
<evidence type="ECO:0000313" key="6">
    <source>
        <dbReference type="Proteomes" id="UP000601435"/>
    </source>
</evidence>
<gene>
    <name evidence="5" type="primary">uda-1</name>
    <name evidence="5" type="ORF">SNEC2469_LOCUS16355</name>
</gene>
<evidence type="ECO:0000256" key="2">
    <source>
        <dbReference type="ARBA" id="ARBA00022801"/>
    </source>
</evidence>
<feature type="signal peptide" evidence="4">
    <location>
        <begin position="1"/>
        <end position="27"/>
    </location>
</feature>
<dbReference type="PANTHER" id="PTHR11782:SF83">
    <property type="entry name" value="GUANOSINE-DIPHOSPHATASE"/>
    <property type="match status" value="1"/>
</dbReference>
<evidence type="ECO:0000313" key="5">
    <source>
        <dbReference type="EMBL" id="CAE7564756.1"/>
    </source>
</evidence>
<dbReference type="AlphaFoldDB" id="A0A812U665"/>
<keyword evidence="3" id="KW-0812">Transmembrane</keyword>
<accession>A0A812U665</accession>
<name>A0A812U665_9DINO</name>
<proteinExistence type="inferred from homology"/>
<dbReference type="PANTHER" id="PTHR11782">
    <property type="entry name" value="ADENOSINE/GUANOSINE DIPHOSPHATASE"/>
    <property type="match status" value="1"/>
</dbReference>
<keyword evidence="2" id="KW-0378">Hydrolase</keyword>
<dbReference type="InterPro" id="IPR000407">
    <property type="entry name" value="GDA1_CD39_NTPase"/>
</dbReference>
<feature type="chain" id="PRO_5032806657" evidence="4">
    <location>
        <begin position="28"/>
        <end position="232"/>
    </location>
</feature>
<organism evidence="5 6">
    <name type="scientific">Symbiodinium necroappetens</name>
    <dbReference type="NCBI Taxonomy" id="1628268"/>
    <lineage>
        <taxon>Eukaryota</taxon>
        <taxon>Sar</taxon>
        <taxon>Alveolata</taxon>
        <taxon>Dinophyceae</taxon>
        <taxon>Suessiales</taxon>
        <taxon>Symbiodiniaceae</taxon>
        <taxon>Symbiodinium</taxon>
    </lineage>
</organism>
<dbReference type="GO" id="GO:0004382">
    <property type="term" value="F:GDP phosphatase activity"/>
    <property type="evidence" value="ECO:0007669"/>
    <property type="project" value="TreeGrafter"/>
</dbReference>